<dbReference type="Pfam" id="PF00561">
    <property type="entry name" value="Abhydrolase_1"/>
    <property type="match status" value="1"/>
</dbReference>
<dbReference type="Proteomes" id="UP000241167">
    <property type="component" value="Unassembled WGS sequence"/>
</dbReference>
<dbReference type="RefSeq" id="WP_106514068.1">
    <property type="nucleotide sequence ID" value="NZ_PXYI01000005.1"/>
</dbReference>
<gene>
    <name evidence="3" type="ORF">C7I55_16255</name>
</gene>
<keyword evidence="4" id="KW-1185">Reference proteome</keyword>
<dbReference type="OrthoDB" id="5902829at2"/>
<dbReference type="AlphaFoldDB" id="A0A2P7QLP7"/>
<feature type="chain" id="PRO_5015135863" description="AB hydrolase-1 domain-containing protein" evidence="1">
    <location>
        <begin position="23"/>
        <end position="357"/>
    </location>
</feature>
<evidence type="ECO:0000313" key="4">
    <source>
        <dbReference type="Proteomes" id="UP000241167"/>
    </source>
</evidence>
<evidence type="ECO:0000259" key="2">
    <source>
        <dbReference type="Pfam" id="PF00561"/>
    </source>
</evidence>
<name>A0A2P7QLP7_9SPHN</name>
<proteinExistence type="predicted"/>
<accession>A0A2P7QLP7</accession>
<feature type="signal peptide" evidence="1">
    <location>
        <begin position="1"/>
        <end position="22"/>
    </location>
</feature>
<dbReference type="EMBL" id="PXYI01000005">
    <property type="protein sequence ID" value="PSJ38875.1"/>
    <property type="molecule type" value="Genomic_DNA"/>
</dbReference>
<dbReference type="InterPro" id="IPR029058">
    <property type="entry name" value="AB_hydrolase_fold"/>
</dbReference>
<comment type="caution">
    <text evidence="3">The sequence shown here is derived from an EMBL/GenBank/DDBJ whole genome shotgun (WGS) entry which is preliminary data.</text>
</comment>
<dbReference type="SUPFAM" id="SSF53474">
    <property type="entry name" value="alpha/beta-Hydrolases"/>
    <property type="match status" value="1"/>
</dbReference>
<protein>
    <recommendedName>
        <fullName evidence="2">AB hydrolase-1 domain-containing protein</fullName>
    </recommendedName>
</protein>
<dbReference type="PANTHER" id="PTHR12277">
    <property type="entry name" value="ALPHA/BETA HYDROLASE DOMAIN-CONTAINING PROTEIN"/>
    <property type="match status" value="1"/>
</dbReference>
<feature type="domain" description="AB hydrolase-1" evidence="2">
    <location>
        <begin position="108"/>
        <end position="280"/>
    </location>
</feature>
<sequence>MMKNRNIAAIVMLAGLTSAAPAQRSAIPALPYVLDFERGAPLLTGGGPATPPLRGTANVPRPPHFDAATVDPPRDAAHPAANRQLVIASRGSEMNALFLLASGAGPKPTMLLLHGLPGNERNLDLAQAVRRAGWNVLTFTYRGAWGSEGTFSIQNALEDAQVALAFLRAPETARRYAVDPSRLVLAGHSMGGFAAAWAAANDAARGDRSPRPGFVGDPVPLAGLILLDAWDIARDAERLRTGADAARAELVGAFDDIGHSLGPITAADLVDELARRGRTWSLGALAPRLATHPTLSVYATFGGADPNKAFADTLRRQNGSPVTAVELQTDHSFADKRVTLAAAVVRWLHRLPSGADH</sequence>
<evidence type="ECO:0000313" key="3">
    <source>
        <dbReference type="EMBL" id="PSJ38875.1"/>
    </source>
</evidence>
<dbReference type="InterPro" id="IPR000073">
    <property type="entry name" value="AB_hydrolase_1"/>
</dbReference>
<keyword evidence="1" id="KW-0732">Signal</keyword>
<organism evidence="3 4">
    <name type="scientific">Allosphingosinicella deserti</name>
    <dbReference type="NCBI Taxonomy" id="2116704"/>
    <lineage>
        <taxon>Bacteria</taxon>
        <taxon>Pseudomonadati</taxon>
        <taxon>Pseudomonadota</taxon>
        <taxon>Alphaproteobacteria</taxon>
        <taxon>Sphingomonadales</taxon>
        <taxon>Sphingomonadaceae</taxon>
        <taxon>Allosphingosinicella</taxon>
    </lineage>
</organism>
<dbReference type="Gene3D" id="3.40.50.1820">
    <property type="entry name" value="alpha/beta hydrolase"/>
    <property type="match status" value="1"/>
</dbReference>
<reference evidence="3 4" key="1">
    <citation type="submission" date="2018-03" db="EMBL/GenBank/DDBJ databases">
        <title>The draft genome of Sphingosinicella sp. GL-C-18.</title>
        <authorList>
            <person name="Liu L."/>
            <person name="Li L."/>
            <person name="Liang L."/>
            <person name="Zhang X."/>
            <person name="Wang T."/>
        </authorList>
    </citation>
    <scope>NUCLEOTIDE SEQUENCE [LARGE SCALE GENOMIC DNA]</scope>
    <source>
        <strain evidence="3 4">GL-C-18</strain>
    </source>
</reference>
<evidence type="ECO:0000256" key="1">
    <source>
        <dbReference type="SAM" id="SignalP"/>
    </source>
</evidence>